<evidence type="ECO:0000256" key="4">
    <source>
        <dbReference type="ARBA" id="ARBA00023172"/>
    </source>
</evidence>
<dbReference type="Gene3D" id="1.10.443.10">
    <property type="entry name" value="Intergrase catalytic core"/>
    <property type="match status" value="1"/>
</dbReference>
<keyword evidence="2" id="KW-0229">DNA integration</keyword>
<dbReference type="PANTHER" id="PTHR30629">
    <property type="entry name" value="PROPHAGE INTEGRASE"/>
    <property type="match status" value="1"/>
</dbReference>
<proteinExistence type="inferred from homology"/>
<evidence type="ECO:0000256" key="3">
    <source>
        <dbReference type="ARBA" id="ARBA00023125"/>
    </source>
</evidence>
<comment type="similarity">
    <text evidence="1">Belongs to the 'phage' integrase family.</text>
</comment>
<protein>
    <submittedName>
        <fullName evidence="6">Integrase</fullName>
    </submittedName>
</protein>
<dbReference type="InterPro" id="IPR013762">
    <property type="entry name" value="Integrase-like_cat_sf"/>
</dbReference>
<dbReference type="GO" id="GO:0006310">
    <property type="term" value="P:DNA recombination"/>
    <property type="evidence" value="ECO:0007669"/>
    <property type="project" value="UniProtKB-KW"/>
</dbReference>
<gene>
    <name evidence="6" type="ORF">GMPD_18770</name>
</gene>
<dbReference type="Gene3D" id="3.30.160.390">
    <property type="entry name" value="Integrase, DNA-binding domain"/>
    <property type="match status" value="1"/>
</dbReference>
<dbReference type="GO" id="GO:0015074">
    <property type="term" value="P:DNA integration"/>
    <property type="evidence" value="ECO:0007669"/>
    <property type="project" value="UniProtKB-KW"/>
</dbReference>
<dbReference type="Pfam" id="PF00589">
    <property type="entry name" value="Phage_integrase"/>
    <property type="match status" value="1"/>
</dbReference>
<name>A0A6V8MUU2_9BACT</name>
<accession>A0A6V8MUU2</accession>
<evidence type="ECO:0000259" key="5">
    <source>
        <dbReference type="PROSITE" id="PS51898"/>
    </source>
</evidence>
<dbReference type="InterPro" id="IPR011010">
    <property type="entry name" value="DNA_brk_join_enz"/>
</dbReference>
<dbReference type="Pfam" id="PF22022">
    <property type="entry name" value="Phage_int_M"/>
    <property type="match status" value="1"/>
</dbReference>
<dbReference type="InterPro" id="IPR050808">
    <property type="entry name" value="Phage_Integrase"/>
</dbReference>
<evidence type="ECO:0000256" key="1">
    <source>
        <dbReference type="ARBA" id="ARBA00008857"/>
    </source>
</evidence>
<evidence type="ECO:0000256" key="2">
    <source>
        <dbReference type="ARBA" id="ARBA00022908"/>
    </source>
</evidence>
<dbReference type="InterPro" id="IPR010998">
    <property type="entry name" value="Integrase_recombinase_N"/>
</dbReference>
<sequence length="411" mass="46892">MRLSDLQIRKAQPKEKVYRLSDGEGLYLYVHPRGGKWWRFRYRFDGNEKLISFGVYPYITLADARERTYQAKCMVAKGIDPSQERKRAKEAKLERIANAFEAIAREWHKHMVGNQMWSADHAATILTRLEKDVFPWIGTKPIAEVTAKEIKGILDRVRSRGIIETARRVRTILGQVYTYAIATDRANYDISAGFKGYLPPTSKTRKHMASVTDPKELAPLLRAMDGYQGSLVAQSALKLLPMLFVRPGELRHMEWAEIDLEAGEWSIPASKMKMGLPHLVPLSRQAVAILEELKPLTGHGKYVFPSTRSFSRCMSDNTINASFRRMGFDGNTIVGHGFRATARTILDEVLNFRPDLIEHQLAHAVRDPNGRAYNRTAFLPQRKEMMQIWSDYLDGLKAGAKVLPFRKTSKE</sequence>
<dbReference type="Pfam" id="PF13356">
    <property type="entry name" value="Arm-DNA-bind_3"/>
    <property type="match status" value="1"/>
</dbReference>
<dbReference type="CDD" id="cd00801">
    <property type="entry name" value="INT_P4_C"/>
    <property type="match status" value="1"/>
</dbReference>
<evidence type="ECO:0000313" key="6">
    <source>
        <dbReference type="EMBL" id="GFO63958.1"/>
    </source>
</evidence>
<dbReference type="EMBL" id="BLXY01000002">
    <property type="protein sequence ID" value="GFO63958.1"/>
    <property type="molecule type" value="Genomic_DNA"/>
</dbReference>
<dbReference type="Proteomes" id="UP000568888">
    <property type="component" value="Unassembled WGS sequence"/>
</dbReference>
<organism evidence="6 7">
    <name type="scientific">Geomonas paludis</name>
    <dbReference type="NCBI Taxonomy" id="2740185"/>
    <lineage>
        <taxon>Bacteria</taxon>
        <taxon>Pseudomonadati</taxon>
        <taxon>Thermodesulfobacteriota</taxon>
        <taxon>Desulfuromonadia</taxon>
        <taxon>Geobacterales</taxon>
        <taxon>Geobacteraceae</taxon>
        <taxon>Geomonas</taxon>
    </lineage>
</organism>
<dbReference type="InterPro" id="IPR038488">
    <property type="entry name" value="Integrase_DNA-bd_sf"/>
</dbReference>
<evidence type="ECO:0000313" key="7">
    <source>
        <dbReference type="Proteomes" id="UP000568888"/>
    </source>
</evidence>
<dbReference type="PANTHER" id="PTHR30629:SF2">
    <property type="entry name" value="PROPHAGE INTEGRASE INTS-RELATED"/>
    <property type="match status" value="1"/>
</dbReference>
<dbReference type="RefSeq" id="WP_183346774.1">
    <property type="nucleotide sequence ID" value="NZ_BLXY01000002.1"/>
</dbReference>
<dbReference type="InterPro" id="IPR025166">
    <property type="entry name" value="Integrase_DNA_bind_dom"/>
</dbReference>
<dbReference type="InterPro" id="IPR002104">
    <property type="entry name" value="Integrase_catalytic"/>
</dbReference>
<feature type="domain" description="Tyr recombinase" evidence="5">
    <location>
        <begin position="206"/>
        <end position="386"/>
    </location>
</feature>
<keyword evidence="4" id="KW-0233">DNA recombination</keyword>
<dbReference type="Gene3D" id="1.10.150.130">
    <property type="match status" value="1"/>
</dbReference>
<dbReference type="SUPFAM" id="SSF56349">
    <property type="entry name" value="DNA breaking-rejoining enzymes"/>
    <property type="match status" value="1"/>
</dbReference>
<comment type="caution">
    <text evidence="6">The sequence shown here is derived from an EMBL/GenBank/DDBJ whole genome shotgun (WGS) entry which is preliminary data.</text>
</comment>
<dbReference type="InterPro" id="IPR053876">
    <property type="entry name" value="Phage_int_M"/>
</dbReference>
<keyword evidence="3" id="KW-0238">DNA-binding</keyword>
<reference evidence="7" key="1">
    <citation type="submission" date="2020-06" db="EMBL/GenBank/DDBJ databases">
        <title>Draft genomic sequecing of Geomonas sp. Red736.</title>
        <authorList>
            <person name="Itoh H."/>
            <person name="Xu Z.X."/>
            <person name="Ushijima N."/>
            <person name="Masuda Y."/>
            <person name="Shiratori Y."/>
            <person name="Senoo K."/>
        </authorList>
    </citation>
    <scope>NUCLEOTIDE SEQUENCE [LARGE SCALE GENOMIC DNA]</scope>
    <source>
        <strain evidence="7">Red736</strain>
    </source>
</reference>
<dbReference type="PROSITE" id="PS51898">
    <property type="entry name" value="TYR_RECOMBINASE"/>
    <property type="match status" value="1"/>
</dbReference>
<dbReference type="AlphaFoldDB" id="A0A6V8MUU2"/>
<dbReference type="GO" id="GO:0003677">
    <property type="term" value="F:DNA binding"/>
    <property type="evidence" value="ECO:0007669"/>
    <property type="project" value="UniProtKB-KW"/>
</dbReference>